<dbReference type="PANTHER" id="PTHR48022:SF68">
    <property type="entry name" value="MAJOR FACILITATOR SUPERFAMILY (MFS) PROFILE DOMAIN-CONTAINING PROTEIN-RELATED"/>
    <property type="match status" value="1"/>
</dbReference>
<evidence type="ECO:0000256" key="5">
    <source>
        <dbReference type="ARBA" id="ARBA00023136"/>
    </source>
</evidence>
<dbReference type="RefSeq" id="XP_052941718.1">
    <property type="nucleotide sequence ID" value="XM_053091621.1"/>
</dbReference>
<dbReference type="GeneID" id="77730826"/>
<dbReference type="PROSITE" id="PS00217">
    <property type="entry name" value="SUGAR_TRANSPORT_2"/>
    <property type="match status" value="1"/>
</dbReference>
<dbReference type="SUPFAM" id="SSF103473">
    <property type="entry name" value="MFS general substrate transporter"/>
    <property type="match status" value="1"/>
</dbReference>
<evidence type="ECO:0000256" key="6">
    <source>
        <dbReference type="SAM" id="Phobius"/>
    </source>
</evidence>
<comment type="similarity">
    <text evidence="2">Belongs to the major facilitator superfamily. Sugar transporter (TC 2.A.1.1) family.</text>
</comment>
<feature type="transmembrane region" description="Helical" evidence="6">
    <location>
        <begin position="320"/>
        <end position="339"/>
    </location>
</feature>
<evidence type="ECO:0000256" key="3">
    <source>
        <dbReference type="ARBA" id="ARBA00022692"/>
    </source>
</evidence>
<evidence type="ECO:0000259" key="7">
    <source>
        <dbReference type="PROSITE" id="PS50850"/>
    </source>
</evidence>
<evidence type="ECO:0000313" key="8">
    <source>
        <dbReference type="EMBL" id="KAI9631941.1"/>
    </source>
</evidence>
<dbReference type="GO" id="GO:0016020">
    <property type="term" value="C:membrane"/>
    <property type="evidence" value="ECO:0007669"/>
    <property type="project" value="UniProtKB-SubCell"/>
</dbReference>
<protein>
    <submittedName>
        <fullName evidence="8">General substrate transporter</fullName>
    </submittedName>
</protein>
<feature type="transmembrane region" description="Helical" evidence="6">
    <location>
        <begin position="408"/>
        <end position="431"/>
    </location>
</feature>
<dbReference type="InterPro" id="IPR005828">
    <property type="entry name" value="MFS_sugar_transport-like"/>
</dbReference>
<dbReference type="PROSITE" id="PS50850">
    <property type="entry name" value="MFS"/>
    <property type="match status" value="1"/>
</dbReference>
<dbReference type="GO" id="GO:0005351">
    <property type="term" value="F:carbohydrate:proton symporter activity"/>
    <property type="evidence" value="ECO:0007669"/>
    <property type="project" value="TreeGrafter"/>
</dbReference>
<dbReference type="InterPro" id="IPR036259">
    <property type="entry name" value="MFS_trans_sf"/>
</dbReference>
<feature type="transmembrane region" description="Helical" evidence="6">
    <location>
        <begin position="345"/>
        <end position="365"/>
    </location>
</feature>
<feature type="transmembrane region" description="Helical" evidence="6">
    <location>
        <begin position="377"/>
        <end position="396"/>
    </location>
</feature>
<comment type="subcellular location">
    <subcellularLocation>
        <location evidence="1">Membrane</location>
        <topology evidence="1">Multi-pass membrane protein</topology>
    </subcellularLocation>
</comment>
<feature type="transmembrane region" description="Helical" evidence="6">
    <location>
        <begin position="225"/>
        <end position="243"/>
    </location>
</feature>
<keyword evidence="4 6" id="KW-1133">Transmembrane helix</keyword>
<dbReference type="Pfam" id="PF00083">
    <property type="entry name" value="Sugar_tr"/>
    <property type="match status" value="1"/>
</dbReference>
<dbReference type="InterPro" id="IPR005829">
    <property type="entry name" value="Sugar_transporter_CS"/>
</dbReference>
<comment type="caution">
    <text evidence="8">The sequence shown here is derived from an EMBL/GenBank/DDBJ whole genome shotgun (WGS) entry which is preliminary data.</text>
</comment>
<feature type="domain" description="Major facilitator superfamily (MFS) profile" evidence="7">
    <location>
        <begin position="57"/>
        <end position="499"/>
    </location>
</feature>
<accession>A0AA38H1K6</accession>
<dbReference type="InterPro" id="IPR050360">
    <property type="entry name" value="MFS_Sugar_Transporters"/>
</dbReference>
<dbReference type="Proteomes" id="UP001164286">
    <property type="component" value="Unassembled WGS sequence"/>
</dbReference>
<proteinExistence type="inferred from homology"/>
<evidence type="ECO:0000256" key="4">
    <source>
        <dbReference type="ARBA" id="ARBA00022989"/>
    </source>
</evidence>
<reference evidence="8" key="1">
    <citation type="journal article" date="2022" name="G3 (Bethesda)">
        <title>High quality genome of the basidiomycete yeast Dioszegia hungarica PDD-24b-2 isolated from cloud water.</title>
        <authorList>
            <person name="Jarrige D."/>
            <person name="Haridas S."/>
            <person name="Bleykasten-Grosshans C."/>
            <person name="Joly M."/>
            <person name="Nadalig T."/>
            <person name="Sancelme M."/>
            <person name="Vuilleumier S."/>
            <person name="Grigoriev I.V."/>
            <person name="Amato P."/>
            <person name="Bringel F."/>
        </authorList>
    </citation>
    <scope>NUCLEOTIDE SEQUENCE</scope>
    <source>
        <strain evidence="8">PDD-24b-2</strain>
    </source>
</reference>
<dbReference type="InterPro" id="IPR020846">
    <property type="entry name" value="MFS_dom"/>
</dbReference>
<keyword evidence="9" id="KW-1185">Reference proteome</keyword>
<dbReference type="AlphaFoldDB" id="A0AA38H1K6"/>
<organism evidence="8 9">
    <name type="scientific">Dioszegia hungarica</name>
    <dbReference type="NCBI Taxonomy" id="4972"/>
    <lineage>
        <taxon>Eukaryota</taxon>
        <taxon>Fungi</taxon>
        <taxon>Dikarya</taxon>
        <taxon>Basidiomycota</taxon>
        <taxon>Agaricomycotina</taxon>
        <taxon>Tremellomycetes</taxon>
        <taxon>Tremellales</taxon>
        <taxon>Bulleribasidiaceae</taxon>
        <taxon>Dioszegia</taxon>
    </lineage>
</organism>
<dbReference type="PANTHER" id="PTHR48022">
    <property type="entry name" value="PLASTIDIC GLUCOSE TRANSPORTER 4"/>
    <property type="match status" value="1"/>
</dbReference>
<dbReference type="EMBL" id="JAKWFO010000016">
    <property type="protein sequence ID" value="KAI9631941.1"/>
    <property type="molecule type" value="Genomic_DNA"/>
</dbReference>
<feature type="transmembrane region" description="Helical" evidence="6">
    <location>
        <begin position="134"/>
        <end position="152"/>
    </location>
</feature>
<evidence type="ECO:0000313" key="9">
    <source>
        <dbReference type="Proteomes" id="UP001164286"/>
    </source>
</evidence>
<keyword evidence="5 6" id="KW-0472">Membrane</keyword>
<name>A0AA38H1K6_9TREE</name>
<sequence length="539" mass="59041">MAHLETKPEELHLERLATAEDDQNDLKLVGDNANEASLDSNMSFGQTVRLYWKPLLMCLGTAVCAMGDGYQFKMPGNIVALRGFIDQMGSPNAAGVNVLNPQHVAIWGGAYVGAQMLFLLVGNWPIDYFGRRPMLWLTQILMLAAAIIELFATNWTHWLGAKILNGMSVGCNVLSATTYISEIAPTRARGAALALYQLFWAIGSFAAAVGLQVVSTMPVDKWRHAVYSMFFFLGCAFLILVWLPESPRFYASRGNHEKGLRTLKRINGSVPGYDADHEYGIILKELEDGKVLLDKQKGANVLDCFRGTNLRRTMISLTPIMGQLWFGSPVLFTYTAYFFQLAGLAQPFLGTVAVNSVLVGFVLISLVTTEKLGRRPLLVYSGLLMPPLLYATGGLMRAPASTAAGQGLIALACIWVAVYASSVGPLAYVYLAETSTITLRGKTVSMGLFLQNCGSLVTSYCTPLMLASPSFGVSSTLFFYASTGVVFTVLIYFVVPETRNRSYVELDEMFEAKVPARHFDKYSTSIDRSKQSAVNSQQV</sequence>
<feature type="transmembrane region" description="Helical" evidence="6">
    <location>
        <begin position="104"/>
        <end position="122"/>
    </location>
</feature>
<keyword evidence="3 6" id="KW-0812">Transmembrane</keyword>
<dbReference type="Gene3D" id="1.20.1250.20">
    <property type="entry name" value="MFS general substrate transporter like domains"/>
    <property type="match status" value="1"/>
</dbReference>
<evidence type="ECO:0000256" key="2">
    <source>
        <dbReference type="ARBA" id="ARBA00010992"/>
    </source>
</evidence>
<gene>
    <name evidence="8" type="ORF">MKK02DRAFT_41577</name>
</gene>
<feature type="transmembrane region" description="Helical" evidence="6">
    <location>
        <begin position="193"/>
        <end position="213"/>
    </location>
</feature>
<feature type="transmembrane region" description="Helical" evidence="6">
    <location>
        <begin position="443"/>
        <end position="465"/>
    </location>
</feature>
<evidence type="ECO:0000256" key="1">
    <source>
        <dbReference type="ARBA" id="ARBA00004141"/>
    </source>
</evidence>
<feature type="transmembrane region" description="Helical" evidence="6">
    <location>
        <begin position="477"/>
        <end position="495"/>
    </location>
</feature>